<dbReference type="InterPro" id="IPR046557">
    <property type="entry name" value="DUF6711"/>
</dbReference>
<proteinExistence type="predicted"/>
<dbReference type="EMBL" id="JAHZIJ010000009">
    <property type="protein sequence ID" value="MBW7475954.1"/>
    <property type="molecule type" value="Genomic_DNA"/>
</dbReference>
<dbReference type="RefSeq" id="WP_219873190.1">
    <property type="nucleotide sequence ID" value="NZ_JAHZIJ010000009.1"/>
</dbReference>
<comment type="caution">
    <text evidence="1">The sequence shown here is derived from an EMBL/GenBank/DDBJ whole genome shotgun (WGS) entry which is preliminary data.</text>
</comment>
<evidence type="ECO:0000313" key="1">
    <source>
        <dbReference type="EMBL" id="MBW7475954.1"/>
    </source>
</evidence>
<evidence type="ECO:0000313" key="2">
    <source>
        <dbReference type="Proteomes" id="UP000812277"/>
    </source>
</evidence>
<gene>
    <name evidence="1" type="ORF">K0T92_14505</name>
</gene>
<protein>
    <recommendedName>
        <fullName evidence="3">Prophage protein</fullName>
    </recommendedName>
</protein>
<dbReference type="Pfam" id="PF20458">
    <property type="entry name" value="DUF6711"/>
    <property type="match status" value="1"/>
</dbReference>
<evidence type="ECO:0008006" key="3">
    <source>
        <dbReference type="Google" id="ProtNLM"/>
    </source>
</evidence>
<accession>A0ABS7D7N7</accession>
<dbReference type="Proteomes" id="UP000812277">
    <property type="component" value="Unassembled WGS sequence"/>
</dbReference>
<sequence>MLLKINNVEIAAYPKPGDFKVTILDLDDGESTVRTSDGTLHRDRIAVKRQVEMSFAPLPDNKISAILQAMSAPFFDFYYPDPMVGGYVTKRMYVGNRPAAVPIERNGVLWWDGLQITLTEQ</sequence>
<reference evidence="1 2" key="1">
    <citation type="submission" date="2021-07" db="EMBL/GenBank/DDBJ databases">
        <title>Paenibacillus radiodurans sp. nov., isolated from the southeastern edge of Tengger Desert.</title>
        <authorList>
            <person name="Zhang G."/>
        </authorList>
    </citation>
    <scope>NUCLEOTIDE SEQUENCE [LARGE SCALE GENOMIC DNA]</scope>
    <source>
        <strain evidence="1 2">DT7-4</strain>
    </source>
</reference>
<organism evidence="1 2">
    <name type="scientific">Paenibacillus oenotherae</name>
    <dbReference type="NCBI Taxonomy" id="1435645"/>
    <lineage>
        <taxon>Bacteria</taxon>
        <taxon>Bacillati</taxon>
        <taxon>Bacillota</taxon>
        <taxon>Bacilli</taxon>
        <taxon>Bacillales</taxon>
        <taxon>Paenibacillaceae</taxon>
        <taxon>Paenibacillus</taxon>
    </lineage>
</organism>
<keyword evidence="2" id="KW-1185">Reference proteome</keyword>
<name>A0ABS7D7N7_9BACL</name>